<feature type="compositionally biased region" description="Basic and acidic residues" evidence="1">
    <location>
        <begin position="27"/>
        <end position="37"/>
    </location>
</feature>
<accession>A0ABV1EYD4</accession>
<dbReference type="RefSeq" id="WP_109769024.1">
    <property type="nucleotide sequence ID" value="NZ_JBBMFN010000021.1"/>
</dbReference>
<proteinExistence type="predicted"/>
<protein>
    <submittedName>
        <fullName evidence="2">YuzL family protein</fullName>
    </submittedName>
</protein>
<evidence type="ECO:0000313" key="3">
    <source>
        <dbReference type="Proteomes" id="UP001465426"/>
    </source>
</evidence>
<keyword evidence="3" id="KW-1185">Reference proteome</keyword>
<name>A0ABV1EYD4_9BACI</name>
<evidence type="ECO:0000313" key="2">
    <source>
        <dbReference type="EMBL" id="MEQ2466123.1"/>
    </source>
</evidence>
<gene>
    <name evidence="2" type="ORF">WMO63_10655</name>
</gene>
<feature type="region of interest" description="Disordered" evidence="1">
    <location>
        <begin position="1"/>
        <end position="44"/>
    </location>
</feature>
<comment type="caution">
    <text evidence="2">The sequence shown here is derived from an EMBL/GenBank/DDBJ whole genome shotgun (WGS) entry which is preliminary data.</text>
</comment>
<organism evidence="2 3">
    <name type="scientific">Niallia hominis</name>
    <dbReference type="NCBI Taxonomy" id="3133173"/>
    <lineage>
        <taxon>Bacteria</taxon>
        <taxon>Bacillati</taxon>
        <taxon>Bacillota</taxon>
        <taxon>Bacilli</taxon>
        <taxon>Bacillales</taxon>
        <taxon>Bacillaceae</taxon>
        <taxon>Niallia</taxon>
    </lineage>
</organism>
<dbReference type="InterPro" id="IPR025625">
    <property type="entry name" value="YuzL"/>
</dbReference>
<dbReference type="Proteomes" id="UP001465426">
    <property type="component" value="Unassembled WGS sequence"/>
</dbReference>
<reference evidence="2 3" key="1">
    <citation type="submission" date="2024-03" db="EMBL/GenBank/DDBJ databases">
        <title>Human intestinal bacterial collection.</title>
        <authorList>
            <person name="Pauvert C."/>
            <person name="Hitch T.C.A."/>
            <person name="Clavel T."/>
        </authorList>
    </citation>
    <scope>NUCLEOTIDE SEQUENCE [LARGE SCALE GENOMIC DNA]</scope>
    <source>
        <strain evidence="2 3">CLA-SR-H024</strain>
    </source>
</reference>
<sequence length="44" mass="4637">MSNRKADPSTIGLGSTQPEGQGTTTKETGRAKADSSRKKQKKSS</sequence>
<evidence type="ECO:0000256" key="1">
    <source>
        <dbReference type="SAM" id="MobiDB-lite"/>
    </source>
</evidence>
<feature type="compositionally biased region" description="Polar residues" evidence="1">
    <location>
        <begin position="12"/>
        <end position="26"/>
    </location>
</feature>
<dbReference type="Pfam" id="PF14115">
    <property type="entry name" value="YuzL"/>
    <property type="match status" value="1"/>
</dbReference>
<dbReference type="EMBL" id="JBBMFN010000021">
    <property type="protein sequence ID" value="MEQ2466123.1"/>
    <property type="molecule type" value="Genomic_DNA"/>
</dbReference>